<feature type="transmembrane region" description="Helical" evidence="10">
    <location>
        <begin position="319"/>
        <end position="335"/>
    </location>
</feature>
<feature type="transmembrane region" description="Helical" evidence="10">
    <location>
        <begin position="471"/>
        <end position="488"/>
    </location>
</feature>
<dbReference type="InterPro" id="IPR017981">
    <property type="entry name" value="GPCR_2-like_7TM"/>
</dbReference>
<keyword evidence="6" id="KW-0677">Repeat</keyword>
<evidence type="ECO:0000259" key="11">
    <source>
        <dbReference type="PROSITE" id="PS50261"/>
    </source>
</evidence>
<evidence type="ECO:0000256" key="6">
    <source>
        <dbReference type="ARBA" id="ARBA00022737"/>
    </source>
</evidence>
<evidence type="ECO:0000256" key="5">
    <source>
        <dbReference type="ARBA" id="ARBA00022729"/>
    </source>
</evidence>
<dbReference type="FunFam" id="2.20.100.10:FF:000001">
    <property type="entry name" value="semaphorin-5A isoform X1"/>
    <property type="match status" value="1"/>
</dbReference>
<dbReference type="Pfam" id="PF00002">
    <property type="entry name" value="7tm_2"/>
    <property type="match status" value="1"/>
</dbReference>
<dbReference type="InterPro" id="IPR036383">
    <property type="entry name" value="TSP1_rpt_sf"/>
</dbReference>
<dbReference type="OrthoDB" id="5973910at2759"/>
<dbReference type="InterPro" id="IPR000832">
    <property type="entry name" value="GPCR_2_secretin-like"/>
</dbReference>
<evidence type="ECO:0000313" key="13">
    <source>
        <dbReference type="Proteomes" id="UP000887013"/>
    </source>
</evidence>
<keyword evidence="9" id="KW-1015">Disulfide bond</keyword>
<dbReference type="SUPFAM" id="SSF82895">
    <property type="entry name" value="TSP-1 type 1 repeat"/>
    <property type="match status" value="2"/>
</dbReference>
<feature type="transmembrane region" description="Helical" evidence="10">
    <location>
        <begin position="51"/>
        <end position="72"/>
    </location>
</feature>
<evidence type="ECO:0000256" key="4">
    <source>
        <dbReference type="ARBA" id="ARBA00022692"/>
    </source>
</evidence>
<keyword evidence="13" id="KW-1185">Reference proteome</keyword>
<dbReference type="GO" id="GO:0004930">
    <property type="term" value="F:G protein-coupled receptor activity"/>
    <property type="evidence" value="ECO:0007669"/>
    <property type="project" value="InterPro"/>
</dbReference>
<evidence type="ECO:0000256" key="7">
    <source>
        <dbReference type="ARBA" id="ARBA00022989"/>
    </source>
</evidence>
<evidence type="ECO:0000256" key="1">
    <source>
        <dbReference type="ARBA" id="ARBA00004141"/>
    </source>
</evidence>
<dbReference type="Proteomes" id="UP000887013">
    <property type="component" value="Unassembled WGS sequence"/>
</dbReference>
<dbReference type="PROSITE" id="PS50261">
    <property type="entry name" value="G_PROTEIN_RECEP_F2_4"/>
    <property type="match status" value="1"/>
</dbReference>
<accession>A0A8X6R4D8</accession>
<organism evidence="12 13">
    <name type="scientific">Nephila pilipes</name>
    <name type="common">Giant wood spider</name>
    <name type="synonym">Nephila maculata</name>
    <dbReference type="NCBI Taxonomy" id="299642"/>
    <lineage>
        <taxon>Eukaryota</taxon>
        <taxon>Metazoa</taxon>
        <taxon>Ecdysozoa</taxon>
        <taxon>Arthropoda</taxon>
        <taxon>Chelicerata</taxon>
        <taxon>Arachnida</taxon>
        <taxon>Araneae</taxon>
        <taxon>Araneomorphae</taxon>
        <taxon>Entelegynae</taxon>
        <taxon>Araneoidea</taxon>
        <taxon>Nephilidae</taxon>
        <taxon>Nephila</taxon>
    </lineage>
</organism>
<name>A0A8X6R4D8_NEPPI</name>
<feature type="transmembrane region" description="Helical" evidence="10">
    <location>
        <begin position="387"/>
        <end position="407"/>
    </location>
</feature>
<dbReference type="GO" id="GO:0007166">
    <property type="term" value="P:cell surface receptor signaling pathway"/>
    <property type="evidence" value="ECO:0007669"/>
    <property type="project" value="InterPro"/>
</dbReference>
<dbReference type="EMBL" id="BMAW01036883">
    <property type="protein sequence ID" value="GFU46230.1"/>
    <property type="molecule type" value="Genomic_DNA"/>
</dbReference>
<proteinExistence type="predicted"/>
<comment type="subcellular location">
    <subcellularLocation>
        <location evidence="1">Membrane</location>
        <topology evidence="1">Multi-pass membrane protein</topology>
    </subcellularLocation>
    <subcellularLocation>
        <location evidence="2">Secreted</location>
    </subcellularLocation>
</comment>
<dbReference type="InterPro" id="IPR000884">
    <property type="entry name" value="TSP1_rpt"/>
</dbReference>
<keyword evidence="7 10" id="KW-1133">Transmembrane helix</keyword>
<gene>
    <name evidence="12" type="ORF">NPIL_624631</name>
</gene>
<evidence type="ECO:0000313" key="12">
    <source>
        <dbReference type="EMBL" id="GFU46230.1"/>
    </source>
</evidence>
<keyword evidence="3" id="KW-0964">Secreted</keyword>
<protein>
    <submittedName>
        <fullName evidence="12">Mucin-like protein</fullName>
    </submittedName>
</protein>
<reference evidence="12" key="1">
    <citation type="submission" date="2020-08" db="EMBL/GenBank/DDBJ databases">
        <title>Multicomponent nature underlies the extraordinary mechanical properties of spider dragline silk.</title>
        <authorList>
            <person name="Kono N."/>
            <person name="Nakamura H."/>
            <person name="Mori M."/>
            <person name="Yoshida Y."/>
            <person name="Ohtoshi R."/>
            <person name="Malay A.D."/>
            <person name="Moran D.A.P."/>
            <person name="Tomita M."/>
            <person name="Numata K."/>
            <person name="Arakawa K."/>
        </authorList>
    </citation>
    <scope>NUCLEOTIDE SEQUENCE</scope>
</reference>
<dbReference type="PANTHER" id="PTHR22906:SF43">
    <property type="entry name" value="PROPERDIN"/>
    <property type="match status" value="1"/>
</dbReference>
<dbReference type="PANTHER" id="PTHR22906">
    <property type="entry name" value="PROPERDIN"/>
    <property type="match status" value="1"/>
</dbReference>
<dbReference type="SMART" id="SM00209">
    <property type="entry name" value="TSP1"/>
    <property type="match status" value="2"/>
</dbReference>
<feature type="transmembrane region" description="Helical" evidence="10">
    <location>
        <begin position="347"/>
        <end position="375"/>
    </location>
</feature>
<comment type="caution">
    <text evidence="12">The sequence shown here is derived from an EMBL/GenBank/DDBJ whole genome shotgun (WGS) entry which is preliminary data.</text>
</comment>
<feature type="transmembrane region" description="Helical" evidence="10">
    <location>
        <begin position="286"/>
        <end position="307"/>
    </location>
</feature>
<dbReference type="InterPro" id="IPR052065">
    <property type="entry name" value="Compl_asym_regulator"/>
</dbReference>
<feature type="transmembrane region" description="Helical" evidence="10">
    <location>
        <begin position="427"/>
        <end position="450"/>
    </location>
</feature>
<keyword evidence="5" id="KW-0732">Signal</keyword>
<evidence type="ECO:0000256" key="10">
    <source>
        <dbReference type="SAM" id="Phobius"/>
    </source>
</evidence>
<dbReference type="AlphaFoldDB" id="A0A8X6R4D8"/>
<evidence type="ECO:0000256" key="2">
    <source>
        <dbReference type="ARBA" id="ARBA00004613"/>
    </source>
</evidence>
<evidence type="ECO:0000256" key="9">
    <source>
        <dbReference type="ARBA" id="ARBA00023157"/>
    </source>
</evidence>
<evidence type="ECO:0000256" key="8">
    <source>
        <dbReference type="ARBA" id="ARBA00023136"/>
    </source>
</evidence>
<keyword evidence="8 10" id="KW-0472">Membrane</keyword>
<dbReference type="Gene3D" id="1.20.1070.10">
    <property type="entry name" value="Rhodopsin 7-helix transmembrane proteins"/>
    <property type="match status" value="1"/>
</dbReference>
<dbReference type="Pfam" id="PF00090">
    <property type="entry name" value="TSP_1"/>
    <property type="match status" value="2"/>
</dbReference>
<dbReference type="Gene3D" id="2.20.100.10">
    <property type="entry name" value="Thrombospondin type-1 (TSP1) repeat"/>
    <property type="match status" value="2"/>
</dbReference>
<evidence type="ECO:0000256" key="3">
    <source>
        <dbReference type="ARBA" id="ARBA00022525"/>
    </source>
</evidence>
<dbReference type="PROSITE" id="PS50092">
    <property type="entry name" value="TSP1"/>
    <property type="match status" value="2"/>
</dbReference>
<feature type="transmembrane region" description="Helical" evidence="10">
    <location>
        <begin position="494"/>
        <end position="514"/>
    </location>
</feature>
<feature type="domain" description="G-protein coupled receptors family 2 profile 2" evidence="11">
    <location>
        <begin position="276"/>
        <end position="519"/>
    </location>
</feature>
<keyword evidence="4 10" id="KW-0812">Transmembrane</keyword>
<sequence length="527" mass="59941">MEYSKLEVPTANNKSNLGRNNTFSLSNEVIVIFFLDKRICLKIRDIMKYILLIKMQDILILFLLGIFLLNAFQVSADDKVDGGWTEWSLLSDSDCSEPCGGGEQTQVRTCTNPKPQNGGKECEGPDHRTIKCNEESCDGRMEDSEWEIWSECSTTCGKGTRERVKKCVNGENDGYRCDKVEDKSYEVEDCHEWSPFQRDKCPNPCDRDSDEYSNIDDLKHCPDRAKCDDLSEDIGPKRKCKCVMDYELDERNWKCKERPPVKPTPRPIPVLSPVQKVIAVVVTKTASTVLLIMVSITLAIFIIMRVFTVDRVIQMNMEIALISAHLFLLFPYEISKDSPDLCQLVSIALHLFFTACFMFLFLETLHVYSMVAFVVPRNGLLNRFQNMLVGWGVSILILIVAVCFFLDDYASPYHCWTQMDKSIVYLVLGPVICICVLDFIMLEAAGNANYKPLKIIDHRQLLSCKIHQRSNLILMPLILASYIVGMLADHQQNLGLYSVFSILNTIIGVLVFFFHTLGNDEIESNSS</sequence>
<dbReference type="GO" id="GO:0016020">
    <property type="term" value="C:membrane"/>
    <property type="evidence" value="ECO:0007669"/>
    <property type="project" value="UniProtKB-SubCell"/>
</dbReference>